<keyword evidence="3 6" id="KW-0808">Transferase</keyword>
<protein>
    <submittedName>
        <fullName evidence="6">N-glycosyltransferase</fullName>
    </submittedName>
</protein>
<evidence type="ECO:0000256" key="4">
    <source>
        <dbReference type="SAM" id="Phobius"/>
    </source>
</evidence>
<evidence type="ECO:0000313" key="6">
    <source>
        <dbReference type="EMBL" id="OIR05728.1"/>
    </source>
</evidence>
<keyword evidence="4" id="KW-1133">Transmembrane helix</keyword>
<feature type="transmembrane region" description="Helical" evidence="4">
    <location>
        <begin position="237"/>
        <end position="256"/>
    </location>
</feature>
<dbReference type="InterPro" id="IPR001173">
    <property type="entry name" value="Glyco_trans_2-like"/>
</dbReference>
<organism evidence="6">
    <name type="scientific">mine drainage metagenome</name>
    <dbReference type="NCBI Taxonomy" id="410659"/>
    <lineage>
        <taxon>unclassified sequences</taxon>
        <taxon>metagenomes</taxon>
        <taxon>ecological metagenomes</taxon>
    </lineage>
</organism>
<dbReference type="SUPFAM" id="SSF53448">
    <property type="entry name" value="Nucleotide-diphospho-sugar transferases"/>
    <property type="match status" value="1"/>
</dbReference>
<proteinExistence type="inferred from homology"/>
<keyword evidence="2" id="KW-0328">Glycosyltransferase</keyword>
<comment type="similarity">
    <text evidence="1">Belongs to the glycosyltransferase 2 family.</text>
</comment>
<dbReference type="PANTHER" id="PTHR43179:SF12">
    <property type="entry name" value="GALACTOFURANOSYLTRANSFERASE GLFT2"/>
    <property type="match status" value="1"/>
</dbReference>
<sequence>MKKIEFVIITYNRPADTLELLQNIVQLDDAGSLLNSVIVVNNASTEDYSLIKKFVAETTSVNFKYIDSEKNLGVAGGRNLALRYATAEILIFLDDDCVLQNKDALHQLLRSFAEQSFDNRETAIVSFKVLYYSTLQMQINGLPHKKIEKYKHKEKFFTYYFAGGAHAIKRKVLTEVGNLPEEFFYGMEEYDLSYRIIDKGYCIKYDANIVMLHKESPLGRKTKEEKLRMMWVNKAKVAWRYLPAFYFYTTALMWSLQYLKETKFNMGGLFKGWRDVLSIPNKEKRNPISKKSLEYLQTVEARLWY</sequence>
<dbReference type="InterPro" id="IPR029044">
    <property type="entry name" value="Nucleotide-diphossugar_trans"/>
</dbReference>
<evidence type="ECO:0000256" key="3">
    <source>
        <dbReference type="ARBA" id="ARBA00022679"/>
    </source>
</evidence>
<comment type="caution">
    <text evidence="6">The sequence shown here is derived from an EMBL/GenBank/DDBJ whole genome shotgun (WGS) entry which is preliminary data.</text>
</comment>
<reference evidence="6" key="1">
    <citation type="submission" date="2016-10" db="EMBL/GenBank/DDBJ databases">
        <title>Sequence of Gallionella enrichment culture.</title>
        <authorList>
            <person name="Poehlein A."/>
            <person name="Muehling M."/>
            <person name="Daniel R."/>
        </authorList>
    </citation>
    <scope>NUCLEOTIDE SEQUENCE</scope>
</reference>
<dbReference type="GO" id="GO:0016757">
    <property type="term" value="F:glycosyltransferase activity"/>
    <property type="evidence" value="ECO:0007669"/>
    <property type="project" value="UniProtKB-KW"/>
</dbReference>
<dbReference type="AlphaFoldDB" id="A0A1J5SNV7"/>
<feature type="domain" description="Glycosyltransferase 2-like" evidence="5">
    <location>
        <begin position="6"/>
        <end position="176"/>
    </location>
</feature>
<dbReference type="EMBL" id="MLJW01000048">
    <property type="protein sequence ID" value="OIR05728.1"/>
    <property type="molecule type" value="Genomic_DNA"/>
</dbReference>
<dbReference type="PANTHER" id="PTHR43179">
    <property type="entry name" value="RHAMNOSYLTRANSFERASE WBBL"/>
    <property type="match status" value="1"/>
</dbReference>
<dbReference type="Pfam" id="PF00535">
    <property type="entry name" value="Glycos_transf_2"/>
    <property type="match status" value="1"/>
</dbReference>
<evidence type="ECO:0000259" key="5">
    <source>
        <dbReference type="Pfam" id="PF00535"/>
    </source>
</evidence>
<name>A0A1J5SNV7_9ZZZZ</name>
<evidence type="ECO:0000256" key="1">
    <source>
        <dbReference type="ARBA" id="ARBA00006739"/>
    </source>
</evidence>
<keyword evidence="4" id="KW-0812">Transmembrane</keyword>
<evidence type="ECO:0000256" key="2">
    <source>
        <dbReference type="ARBA" id="ARBA00022676"/>
    </source>
</evidence>
<accession>A0A1J5SNV7</accession>
<gene>
    <name evidence="6" type="ORF">GALL_121630</name>
</gene>
<dbReference type="Gene3D" id="3.90.550.10">
    <property type="entry name" value="Spore Coat Polysaccharide Biosynthesis Protein SpsA, Chain A"/>
    <property type="match status" value="1"/>
</dbReference>
<keyword evidence="4" id="KW-0472">Membrane</keyword>